<dbReference type="GO" id="GO:0008168">
    <property type="term" value="F:methyltransferase activity"/>
    <property type="evidence" value="ECO:0007669"/>
    <property type="project" value="UniProtKB-KW"/>
</dbReference>
<reference evidence="2 3" key="1">
    <citation type="submission" date="2024-09" db="EMBL/GenBank/DDBJ databases">
        <authorList>
            <person name="Sun Q."/>
            <person name="Mori K."/>
        </authorList>
    </citation>
    <scope>NUCLEOTIDE SEQUENCE [LARGE SCALE GENOMIC DNA]</scope>
    <source>
        <strain evidence="2 3">JCM 15389</strain>
    </source>
</reference>
<dbReference type="Gene3D" id="3.40.50.150">
    <property type="entry name" value="Vaccinia Virus protein VP39"/>
    <property type="match status" value="1"/>
</dbReference>
<keyword evidence="3" id="KW-1185">Reference proteome</keyword>
<comment type="caution">
    <text evidence="2">The sequence shown here is derived from an EMBL/GenBank/DDBJ whole genome shotgun (WGS) entry which is preliminary data.</text>
</comment>
<evidence type="ECO:0000313" key="2">
    <source>
        <dbReference type="EMBL" id="MFC0081359.1"/>
    </source>
</evidence>
<evidence type="ECO:0000313" key="3">
    <source>
        <dbReference type="Proteomes" id="UP001589788"/>
    </source>
</evidence>
<dbReference type="SUPFAM" id="SSF53335">
    <property type="entry name" value="S-adenosyl-L-methionine-dependent methyltransferases"/>
    <property type="match status" value="1"/>
</dbReference>
<dbReference type="InterPro" id="IPR041698">
    <property type="entry name" value="Methyltransf_25"/>
</dbReference>
<evidence type="ECO:0000259" key="1">
    <source>
        <dbReference type="Pfam" id="PF13649"/>
    </source>
</evidence>
<organism evidence="2 3">
    <name type="scientific">Aciditerrimonas ferrireducens</name>
    <dbReference type="NCBI Taxonomy" id="667306"/>
    <lineage>
        <taxon>Bacteria</taxon>
        <taxon>Bacillati</taxon>
        <taxon>Actinomycetota</taxon>
        <taxon>Acidimicrobiia</taxon>
        <taxon>Acidimicrobiales</taxon>
        <taxon>Acidimicrobiaceae</taxon>
        <taxon>Aciditerrimonas</taxon>
    </lineage>
</organism>
<keyword evidence="2" id="KW-0489">Methyltransferase</keyword>
<dbReference type="CDD" id="cd02440">
    <property type="entry name" value="AdoMet_MTases"/>
    <property type="match status" value="1"/>
</dbReference>
<name>A0ABV6C4Y2_9ACTN</name>
<dbReference type="Proteomes" id="UP001589788">
    <property type="component" value="Unassembled WGS sequence"/>
</dbReference>
<accession>A0ABV6C4Y2</accession>
<proteinExistence type="predicted"/>
<dbReference type="RefSeq" id="WP_377788561.1">
    <property type="nucleotide sequence ID" value="NZ_JBHLYQ010000028.1"/>
</dbReference>
<dbReference type="GO" id="GO:0032259">
    <property type="term" value="P:methylation"/>
    <property type="evidence" value="ECO:0007669"/>
    <property type="project" value="UniProtKB-KW"/>
</dbReference>
<feature type="domain" description="Methyltransferase" evidence="1">
    <location>
        <begin position="51"/>
        <end position="144"/>
    </location>
</feature>
<dbReference type="EMBL" id="JBHLYQ010000028">
    <property type="protein sequence ID" value="MFC0081359.1"/>
    <property type="molecule type" value="Genomic_DNA"/>
</dbReference>
<gene>
    <name evidence="2" type="ORF">ACFFRE_04210</name>
</gene>
<protein>
    <submittedName>
        <fullName evidence="2">Class I SAM-dependent methyltransferase</fullName>
    </submittedName>
</protein>
<dbReference type="InterPro" id="IPR029063">
    <property type="entry name" value="SAM-dependent_MTases_sf"/>
</dbReference>
<dbReference type="Pfam" id="PF13649">
    <property type="entry name" value="Methyltransf_25"/>
    <property type="match status" value="1"/>
</dbReference>
<sequence length="209" mass="22467">MAPAVTPEARAAHWRSVYTTRPPTSRSWYQAEPRVSLALLDTLGVGPQTAVLDVGGGASFLADRLVARGFRDVTVLDVAEEALAEVAGRLGRDPRVTLLCSDLLAFAPTRRYGCWHDRAVLHFLTEDELPAYQAVLRRALEPGGAVVVGAFAPDGPEQCSGLPVRRYDPPGLLAALGPGFEAVASEREEHLTPTGALQPFTWLAARWTG</sequence>
<keyword evidence="2" id="KW-0808">Transferase</keyword>